<evidence type="ECO:0000313" key="2">
    <source>
        <dbReference type="EMBL" id="CAJ36255.1"/>
    </source>
</evidence>
<accession>Q0W5T8</accession>
<evidence type="ECO:0000313" key="3">
    <source>
        <dbReference type="Proteomes" id="UP000000663"/>
    </source>
</evidence>
<feature type="transmembrane region" description="Helical" evidence="1">
    <location>
        <begin position="162"/>
        <end position="185"/>
    </location>
</feature>
<dbReference type="OrthoDB" id="107590at2157"/>
<dbReference type="GeneID" id="5143016"/>
<evidence type="ECO:0008006" key="4">
    <source>
        <dbReference type="Google" id="ProtNLM"/>
    </source>
</evidence>
<keyword evidence="1" id="KW-0472">Membrane</keyword>
<dbReference type="AlphaFoldDB" id="Q0W5T8"/>
<sequence>MPPNNDLLETILMAGKYALSNLATLLVGGIVVALSFLVIGLPFFLGFVTRCMREIVRGNGVLPEWVEIGQMFVDGIRMTLVFLAYAAVYALIVLIPGIPVLVFSYTDMTFLLLISTILLVTTMAITAATLAFVFFASWVLYASTGSVRKAINIKKVIGFILYNPEGFLVAIASSAAIAAIGVVAMTLVVSIPWAVFTISVAITFIYARFYQDTAKLQPRMVEWLR</sequence>
<dbReference type="Proteomes" id="UP000000663">
    <property type="component" value="Chromosome"/>
</dbReference>
<dbReference type="EMBL" id="AM114193">
    <property type="protein sequence ID" value="CAJ36255.1"/>
    <property type="molecule type" value="Genomic_DNA"/>
</dbReference>
<gene>
    <name evidence="2" type="ORF">RCIX908</name>
</gene>
<dbReference type="eggNOG" id="arCOG02879">
    <property type="taxonomic scope" value="Archaea"/>
</dbReference>
<dbReference type="InterPro" id="IPR025098">
    <property type="entry name" value="DUF4013"/>
</dbReference>
<feature type="transmembrane region" description="Helical" evidence="1">
    <location>
        <begin position="191"/>
        <end position="210"/>
    </location>
</feature>
<dbReference type="KEGG" id="rci:RCIX908"/>
<reference evidence="2 3" key="1">
    <citation type="journal article" date="2006" name="Science">
        <title>Genome of rice cluster I archaea -- the key methane producers in the rice rhizosphere.</title>
        <authorList>
            <person name="Erkel C."/>
            <person name="Kube M."/>
            <person name="Reinhardt R."/>
            <person name="Liesack W."/>
        </authorList>
    </citation>
    <scope>NUCLEOTIDE SEQUENCE [LARGE SCALE GENOMIC DNA]</scope>
    <source>
        <strain evidence="3">DSM 22066 / NBRC 105507 / MRE50</strain>
    </source>
</reference>
<name>Q0W5T8_METAR</name>
<feature type="transmembrane region" description="Helical" evidence="1">
    <location>
        <begin position="80"/>
        <end position="102"/>
    </location>
</feature>
<keyword evidence="1" id="KW-0812">Transmembrane</keyword>
<keyword evidence="1" id="KW-1133">Transmembrane helix</keyword>
<dbReference type="Pfam" id="PF13197">
    <property type="entry name" value="DUF4013"/>
    <property type="match status" value="1"/>
</dbReference>
<dbReference type="RefSeq" id="WP_012036263.1">
    <property type="nucleotide sequence ID" value="NC_009464.1"/>
</dbReference>
<evidence type="ECO:0000256" key="1">
    <source>
        <dbReference type="SAM" id="Phobius"/>
    </source>
</evidence>
<keyword evidence="3" id="KW-1185">Reference proteome</keyword>
<protein>
    <recommendedName>
        <fullName evidence="4">DUF4013 domain-containing protein</fullName>
    </recommendedName>
</protein>
<feature type="transmembrane region" description="Helical" evidence="1">
    <location>
        <begin position="108"/>
        <end position="141"/>
    </location>
</feature>
<proteinExistence type="predicted"/>
<organism evidence="2 3">
    <name type="scientific">Methanocella arvoryzae (strain DSM 22066 / NBRC 105507 / MRE50)</name>
    <dbReference type="NCBI Taxonomy" id="351160"/>
    <lineage>
        <taxon>Archaea</taxon>
        <taxon>Methanobacteriati</taxon>
        <taxon>Methanobacteriota</taxon>
        <taxon>Stenosarchaea group</taxon>
        <taxon>Methanomicrobia</taxon>
        <taxon>Methanocellales</taxon>
        <taxon>Methanocellaceae</taxon>
        <taxon>Methanocella</taxon>
    </lineage>
</organism>
<dbReference type="STRING" id="351160.RCIX908"/>
<feature type="transmembrane region" description="Helical" evidence="1">
    <location>
        <begin position="22"/>
        <end position="48"/>
    </location>
</feature>